<evidence type="ECO:0000313" key="5">
    <source>
        <dbReference type="Proteomes" id="UP000663940"/>
    </source>
</evidence>
<evidence type="ECO:0000313" key="2">
    <source>
        <dbReference type="EMBL" id="QEM04940.1"/>
    </source>
</evidence>
<dbReference type="AlphaFoldDB" id="A0AAE6MIM0"/>
<keyword evidence="1" id="KW-0472">Membrane</keyword>
<sequence>MNWLHFFIWVSGIYLLYYLAVILMDLAGGRRAAAAESSVHQLTFAENVVPAQMSATAIAEANTDNKTRIDDAVRQRKQEPEMIGSGGVVIDNLFKLCKQEAIIYTRSVSF</sequence>
<accession>A0AAE6MIM0</accession>
<protein>
    <submittedName>
        <fullName evidence="2">Uncharacterized protein</fullName>
    </submittedName>
</protein>
<keyword evidence="1" id="KW-0812">Transmembrane</keyword>
<evidence type="ECO:0000313" key="4">
    <source>
        <dbReference type="Proteomes" id="UP000250557"/>
    </source>
</evidence>
<dbReference type="Proteomes" id="UP000663940">
    <property type="component" value="Chromosome"/>
</dbReference>
<gene>
    <name evidence="2" type="ORF">DIU31_015995</name>
    <name evidence="3" type="ORF">J3L21_11495</name>
</gene>
<name>A0AAE6MIM0_9SPHI</name>
<reference evidence="2 4" key="1">
    <citation type="submission" date="2019-08" db="EMBL/GenBank/DDBJ databases">
        <title>Comparative genome analysis confer to the adaptation heavy metal polluted environment.</title>
        <authorList>
            <person name="Li Y."/>
        </authorList>
    </citation>
    <scope>NUCLEOTIDE SEQUENCE [LARGE SCALE GENOMIC DNA]</scope>
    <source>
        <strain evidence="2 4">P2</strain>
    </source>
</reference>
<evidence type="ECO:0000313" key="3">
    <source>
        <dbReference type="EMBL" id="QTE52542.1"/>
    </source>
</evidence>
<keyword evidence="1" id="KW-1133">Transmembrane helix</keyword>
<dbReference type="Proteomes" id="UP000250557">
    <property type="component" value="Chromosome"/>
</dbReference>
<dbReference type="RefSeq" id="WP_112654617.1">
    <property type="nucleotide sequence ID" value="NZ_CP043451.1"/>
</dbReference>
<keyword evidence="5" id="KW-1185">Reference proteome</keyword>
<reference evidence="3 5" key="2">
    <citation type="submission" date="2021-03" db="EMBL/GenBank/DDBJ databases">
        <title>Mucilaginibacter strains isolated from gold and copper mining confer multi heavy-metal resistance.</title>
        <authorList>
            <person name="Li Y."/>
        </authorList>
    </citation>
    <scope>NUCLEOTIDE SEQUENCE [LARGE SCALE GENOMIC DNA]</scope>
    <source>
        <strain evidence="3 5">P2-4</strain>
    </source>
</reference>
<evidence type="ECO:0000256" key="1">
    <source>
        <dbReference type="SAM" id="Phobius"/>
    </source>
</evidence>
<feature type="transmembrane region" description="Helical" evidence="1">
    <location>
        <begin position="6"/>
        <end position="27"/>
    </location>
</feature>
<dbReference type="EMBL" id="CP071880">
    <property type="protein sequence ID" value="QTE52542.1"/>
    <property type="molecule type" value="Genomic_DNA"/>
</dbReference>
<organism evidence="2 4">
    <name type="scientific">Mucilaginibacter rubeus</name>
    <dbReference type="NCBI Taxonomy" id="2027860"/>
    <lineage>
        <taxon>Bacteria</taxon>
        <taxon>Pseudomonadati</taxon>
        <taxon>Bacteroidota</taxon>
        <taxon>Sphingobacteriia</taxon>
        <taxon>Sphingobacteriales</taxon>
        <taxon>Sphingobacteriaceae</taxon>
        <taxon>Mucilaginibacter</taxon>
    </lineage>
</organism>
<dbReference type="EMBL" id="CP043451">
    <property type="protein sequence ID" value="QEM04940.1"/>
    <property type="molecule type" value="Genomic_DNA"/>
</dbReference>
<proteinExistence type="predicted"/>